<feature type="signal peptide" evidence="1">
    <location>
        <begin position="1"/>
        <end position="26"/>
    </location>
</feature>
<dbReference type="OrthoDB" id="8563353at2"/>
<gene>
    <name evidence="3" type="ORF">SAMN04487963_1051</name>
</gene>
<proteinExistence type="predicted"/>
<dbReference type="EMBL" id="FOUE01000001">
    <property type="protein sequence ID" value="SFM02030.1"/>
    <property type="molecule type" value="Genomic_DNA"/>
</dbReference>
<dbReference type="RefSeq" id="WP_092020789.1">
    <property type="nucleotide sequence ID" value="NZ_FOUE01000001.1"/>
</dbReference>
<name>A0A1I4MFZ4_9GAMM</name>
<keyword evidence="4" id="KW-1185">Reference proteome</keyword>
<protein>
    <recommendedName>
        <fullName evidence="2">DUF4426 domain-containing protein</fullName>
    </recommendedName>
</protein>
<organism evidence="3 4">
    <name type="scientific">Marinobacter zhejiangensis</name>
    <dbReference type="NCBI Taxonomy" id="488535"/>
    <lineage>
        <taxon>Bacteria</taxon>
        <taxon>Pseudomonadati</taxon>
        <taxon>Pseudomonadota</taxon>
        <taxon>Gammaproteobacteria</taxon>
        <taxon>Pseudomonadales</taxon>
        <taxon>Marinobacteraceae</taxon>
        <taxon>Marinobacter</taxon>
    </lineage>
</organism>
<evidence type="ECO:0000313" key="3">
    <source>
        <dbReference type="EMBL" id="SFM02030.1"/>
    </source>
</evidence>
<sequence length="151" mass="17077">MTTFPRTILNLLILFWLSLTATQSLAESVDFGEYEVHYSVFPSTFLTPEVAAENNLNRSNAIGILNVSIMRQNELGGLETVSGQVEGQVLNDIQQSRFLAFRRIQEGQAVYFISEFQYRSGELLTFKVTARPTGHPSDLPIRFAHTLYNED</sequence>
<accession>A0A1I4MFZ4</accession>
<evidence type="ECO:0000256" key="1">
    <source>
        <dbReference type="SAM" id="SignalP"/>
    </source>
</evidence>
<evidence type="ECO:0000313" key="4">
    <source>
        <dbReference type="Proteomes" id="UP000198519"/>
    </source>
</evidence>
<keyword evidence="1" id="KW-0732">Signal</keyword>
<dbReference type="STRING" id="488535.SAMN04487963_1051"/>
<dbReference type="Pfam" id="PF14467">
    <property type="entry name" value="DUF4426"/>
    <property type="match status" value="1"/>
</dbReference>
<dbReference type="Gene3D" id="2.60.40.3340">
    <property type="entry name" value="Domain of unknown function DUF4426"/>
    <property type="match status" value="1"/>
</dbReference>
<evidence type="ECO:0000259" key="2">
    <source>
        <dbReference type="Pfam" id="PF14467"/>
    </source>
</evidence>
<dbReference type="Proteomes" id="UP000198519">
    <property type="component" value="Unassembled WGS sequence"/>
</dbReference>
<reference evidence="4" key="1">
    <citation type="submission" date="2016-10" db="EMBL/GenBank/DDBJ databases">
        <authorList>
            <person name="Varghese N."/>
            <person name="Submissions S."/>
        </authorList>
    </citation>
    <scope>NUCLEOTIDE SEQUENCE [LARGE SCALE GENOMIC DNA]</scope>
    <source>
        <strain evidence="4">CGMCC 1.7061</strain>
    </source>
</reference>
<feature type="domain" description="DUF4426" evidence="2">
    <location>
        <begin position="30"/>
        <end position="150"/>
    </location>
</feature>
<feature type="chain" id="PRO_5011659013" description="DUF4426 domain-containing protein" evidence="1">
    <location>
        <begin position="27"/>
        <end position="151"/>
    </location>
</feature>
<dbReference type="InterPro" id="IPR025218">
    <property type="entry name" value="DUF4426"/>
</dbReference>
<dbReference type="AlphaFoldDB" id="A0A1I4MFZ4"/>